<evidence type="ECO:0000313" key="2">
    <source>
        <dbReference type="Proteomes" id="UP000323000"/>
    </source>
</evidence>
<accession>A0A5C7HWG5</accession>
<dbReference type="AlphaFoldDB" id="A0A5C7HWG5"/>
<gene>
    <name evidence="1" type="ORF">EZV62_012653</name>
</gene>
<name>A0A5C7HWG5_9ROSI</name>
<reference evidence="2" key="1">
    <citation type="journal article" date="2019" name="Gigascience">
        <title>De novo genome assembly of the endangered Acer yangbiense, a plant species with extremely small populations endemic to Yunnan Province, China.</title>
        <authorList>
            <person name="Yang J."/>
            <person name="Wariss H.M."/>
            <person name="Tao L."/>
            <person name="Zhang R."/>
            <person name="Yun Q."/>
            <person name="Hollingsworth P."/>
            <person name="Dao Z."/>
            <person name="Luo G."/>
            <person name="Guo H."/>
            <person name="Ma Y."/>
            <person name="Sun W."/>
        </authorList>
    </citation>
    <scope>NUCLEOTIDE SEQUENCE [LARGE SCALE GENOMIC DNA]</scope>
    <source>
        <strain evidence="2">cv. Malutang</strain>
    </source>
</reference>
<organism evidence="1 2">
    <name type="scientific">Acer yangbiense</name>
    <dbReference type="NCBI Taxonomy" id="1000413"/>
    <lineage>
        <taxon>Eukaryota</taxon>
        <taxon>Viridiplantae</taxon>
        <taxon>Streptophyta</taxon>
        <taxon>Embryophyta</taxon>
        <taxon>Tracheophyta</taxon>
        <taxon>Spermatophyta</taxon>
        <taxon>Magnoliopsida</taxon>
        <taxon>eudicotyledons</taxon>
        <taxon>Gunneridae</taxon>
        <taxon>Pentapetalae</taxon>
        <taxon>rosids</taxon>
        <taxon>malvids</taxon>
        <taxon>Sapindales</taxon>
        <taxon>Sapindaceae</taxon>
        <taxon>Hippocastanoideae</taxon>
        <taxon>Acereae</taxon>
        <taxon>Acer</taxon>
    </lineage>
</organism>
<dbReference type="Proteomes" id="UP000323000">
    <property type="component" value="Chromosome 5"/>
</dbReference>
<protein>
    <submittedName>
        <fullName evidence="1">Uncharacterized protein</fullName>
    </submittedName>
</protein>
<comment type="caution">
    <text evidence="1">The sequence shown here is derived from an EMBL/GenBank/DDBJ whole genome shotgun (WGS) entry which is preliminary data.</text>
</comment>
<proteinExistence type="predicted"/>
<dbReference type="EMBL" id="VAHF01000005">
    <property type="protein sequence ID" value="TXG61290.1"/>
    <property type="molecule type" value="Genomic_DNA"/>
</dbReference>
<sequence length="102" mass="11060">MKLLVNRLGLRVSKVNEAKEIIGCILILNGRPWSFDDALIVLEEPVGKGGMMGEVEDVDGGASGDCVGKFIHVGVRIDVDKPLRRCLRVDVLGDGEETVMLL</sequence>
<keyword evidence="2" id="KW-1185">Reference proteome</keyword>
<dbReference type="OrthoDB" id="10507153at2759"/>
<evidence type="ECO:0000313" key="1">
    <source>
        <dbReference type="EMBL" id="TXG61290.1"/>
    </source>
</evidence>